<evidence type="ECO:0000256" key="2">
    <source>
        <dbReference type="ARBA" id="ARBA00023082"/>
    </source>
</evidence>
<evidence type="ECO:0000256" key="4">
    <source>
        <dbReference type="ARBA" id="ARBA00023163"/>
    </source>
</evidence>
<dbReference type="GO" id="GO:0003677">
    <property type="term" value="F:DNA binding"/>
    <property type="evidence" value="ECO:0007669"/>
    <property type="project" value="UniProtKB-KW"/>
</dbReference>
<dbReference type="InterPro" id="IPR014284">
    <property type="entry name" value="RNA_pol_sigma-70_dom"/>
</dbReference>
<gene>
    <name evidence="7" type="ORF">Ari01nite_87490</name>
</gene>
<dbReference type="GO" id="GO:0016987">
    <property type="term" value="F:sigma factor activity"/>
    <property type="evidence" value="ECO:0007669"/>
    <property type="project" value="UniProtKB-KW"/>
</dbReference>
<dbReference type="Pfam" id="PF04542">
    <property type="entry name" value="Sigma70_r2"/>
    <property type="match status" value="1"/>
</dbReference>
<dbReference type="PANTHER" id="PTHR43133:SF8">
    <property type="entry name" value="RNA POLYMERASE SIGMA FACTOR HI_1459-RELATED"/>
    <property type="match status" value="1"/>
</dbReference>
<dbReference type="Proteomes" id="UP000636960">
    <property type="component" value="Unassembled WGS sequence"/>
</dbReference>
<dbReference type="RefSeq" id="WP_203789921.1">
    <property type="nucleotide sequence ID" value="NZ_BOMV01000101.1"/>
</dbReference>
<comment type="caution">
    <text evidence="7">The sequence shown here is derived from an EMBL/GenBank/DDBJ whole genome shotgun (WGS) entry which is preliminary data.</text>
</comment>
<dbReference type="InterPro" id="IPR039425">
    <property type="entry name" value="RNA_pol_sigma-70-like"/>
</dbReference>
<name>A0A919K9R5_9ACTN</name>
<dbReference type="InterPro" id="IPR007627">
    <property type="entry name" value="RNA_pol_sigma70_r2"/>
</dbReference>
<protein>
    <recommendedName>
        <fullName evidence="6">RNA polymerase sigma-70 region 2 domain-containing protein</fullName>
    </recommendedName>
</protein>
<keyword evidence="1" id="KW-0805">Transcription regulation</keyword>
<evidence type="ECO:0000256" key="1">
    <source>
        <dbReference type="ARBA" id="ARBA00023015"/>
    </source>
</evidence>
<keyword evidence="2" id="KW-0731">Sigma factor</keyword>
<evidence type="ECO:0000313" key="7">
    <source>
        <dbReference type="EMBL" id="GIF01285.1"/>
    </source>
</evidence>
<dbReference type="SUPFAM" id="SSF88946">
    <property type="entry name" value="Sigma2 domain of RNA polymerase sigma factors"/>
    <property type="match status" value="1"/>
</dbReference>
<evidence type="ECO:0000259" key="6">
    <source>
        <dbReference type="Pfam" id="PF04542"/>
    </source>
</evidence>
<feature type="compositionally biased region" description="Pro residues" evidence="5">
    <location>
        <begin position="329"/>
        <end position="354"/>
    </location>
</feature>
<keyword evidence="4" id="KW-0804">Transcription</keyword>
<feature type="domain" description="RNA polymerase sigma-70 region 2" evidence="6">
    <location>
        <begin position="27"/>
        <end position="93"/>
    </location>
</feature>
<sequence length="582" mass="62014">MRGSPATSIADRVRAAQHGDREALTALVEDHLDMLYNVAGRALNGHADVDDVVQETLLRVVQNLAAIRDPARFSGWILAIVHREIAERLRRRRTSAERTHSLDLAADLPDPGADFADLIVLRLGLSGQRRQVVEAVRWLEPDDRFLLSLWWLEVADRITRADLVAALGLSATHAAVRVKRMRDQLDLARCIVGALDARPRCPDLGEALATWDERPSPVWRKRLARHLRDCPSCAAHERRLLPPETLLAGVAMLPLPPTLGTAAVSGMLAGPAGYGLLASLAGSAGQVAAAAGAGWAQTVGLSKLAVAVAGAAAIAGGVVAAVDDGDSPAPRPPAAIAPADPPTPSRASTPPVPSAAPSTAAPSVRYGSVVDVADPAPPTNRRPDRLPARPEGTLTITASNDNDPRPDVVSLIHRGESATYRGRGYLRVEFAVAFTERVGIVAMPAWTGLKGKLFHVASGGGRRLDDRIRGAAAGFTGMGDPTHGYAHLPDGAQQMWHFEYYYLDGEVTYTSNERGADYNLYVHIVDRVGIDGDLRTPPAGPQGPIRYGFVRDDATNACPVPQYVTRRVVADTATVPQQSDVG</sequence>
<organism evidence="7 8">
    <name type="scientific">Paractinoplanes rishiriensis</name>
    <dbReference type="NCBI Taxonomy" id="1050105"/>
    <lineage>
        <taxon>Bacteria</taxon>
        <taxon>Bacillati</taxon>
        <taxon>Actinomycetota</taxon>
        <taxon>Actinomycetes</taxon>
        <taxon>Micromonosporales</taxon>
        <taxon>Micromonosporaceae</taxon>
        <taxon>Paractinoplanes</taxon>
    </lineage>
</organism>
<dbReference type="EMBL" id="BOMV01000101">
    <property type="protein sequence ID" value="GIF01285.1"/>
    <property type="molecule type" value="Genomic_DNA"/>
</dbReference>
<dbReference type="PANTHER" id="PTHR43133">
    <property type="entry name" value="RNA POLYMERASE ECF-TYPE SIGMA FACTO"/>
    <property type="match status" value="1"/>
</dbReference>
<dbReference type="InterPro" id="IPR013325">
    <property type="entry name" value="RNA_pol_sigma_r2"/>
</dbReference>
<feature type="region of interest" description="Disordered" evidence="5">
    <location>
        <begin position="325"/>
        <end position="402"/>
    </location>
</feature>
<evidence type="ECO:0000256" key="5">
    <source>
        <dbReference type="SAM" id="MobiDB-lite"/>
    </source>
</evidence>
<dbReference type="GO" id="GO:0006352">
    <property type="term" value="P:DNA-templated transcription initiation"/>
    <property type="evidence" value="ECO:0007669"/>
    <property type="project" value="InterPro"/>
</dbReference>
<keyword evidence="3" id="KW-0238">DNA-binding</keyword>
<accession>A0A919K9R5</accession>
<evidence type="ECO:0000256" key="3">
    <source>
        <dbReference type="ARBA" id="ARBA00023125"/>
    </source>
</evidence>
<keyword evidence="8" id="KW-1185">Reference proteome</keyword>
<dbReference type="Gene3D" id="1.10.1740.10">
    <property type="match status" value="1"/>
</dbReference>
<dbReference type="AlphaFoldDB" id="A0A919K9R5"/>
<evidence type="ECO:0000313" key="8">
    <source>
        <dbReference type="Proteomes" id="UP000636960"/>
    </source>
</evidence>
<proteinExistence type="predicted"/>
<dbReference type="NCBIfam" id="TIGR02937">
    <property type="entry name" value="sigma70-ECF"/>
    <property type="match status" value="1"/>
</dbReference>
<reference evidence="7" key="1">
    <citation type="submission" date="2021-01" db="EMBL/GenBank/DDBJ databases">
        <title>Whole genome shotgun sequence of Actinoplanes rishiriensis NBRC 108556.</title>
        <authorList>
            <person name="Komaki H."/>
            <person name="Tamura T."/>
        </authorList>
    </citation>
    <scope>NUCLEOTIDE SEQUENCE</scope>
    <source>
        <strain evidence="7">NBRC 108556</strain>
    </source>
</reference>